<dbReference type="EMBL" id="CP011114">
    <property type="protein sequence ID" value="AKG33462.1"/>
    <property type="molecule type" value="Genomic_DNA"/>
</dbReference>
<feature type="region of interest" description="Disordered" evidence="1">
    <location>
        <begin position="40"/>
        <end position="59"/>
    </location>
</feature>
<sequence>MRYIEHSPDLPAITDITSRVEDRTCTLRWRWPDGLQAVYIHKGPGGGEHPEEDSRPPGSLKLYTREEYKAGGGYYDRLEEIGLVVYTVFARVTENGETLLVRQRDGENRTTVSAGKARIYYAIDRKRGLFRKEQTVHMTITAEVPVGREVLCYVKKRGGYPADKEDGIRFPFVQDFAPGRNALPPIEIGKDDHIRIFFTDGPKYGRYYELVPE</sequence>
<reference evidence="2 3" key="2">
    <citation type="journal article" date="2016" name="Genome Announc.">
        <title>Genome Sequence of a Gram-Positive Diazotroph, Paenibacillus durus Type Strain ATCC 35681.</title>
        <authorList>
            <person name="Halim M.A."/>
            <person name="Rahman A.Y."/>
            <person name="Sim K.S."/>
            <person name="Yam H.C."/>
            <person name="Rahim A.A."/>
            <person name="Ghazali A.H."/>
            <person name="Najimudin N."/>
        </authorList>
    </citation>
    <scope>NUCLEOTIDE SEQUENCE [LARGE SCALE GENOMIC DNA]</scope>
    <source>
        <strain evidence="2 3">ATCC 35681</strain>
    </source>
</reference>
<dbReference type="RefSeq" id="WP_025698243.1">
    <property type="nucleotide sequence ID" value="NZ_ASQQ01000581.1"/>
</dbReference>
<protein>
    <submittedName>
        <fullName evidence="2">Beta-mannanase</fullName>
    </submittedName>
</protein>
<evidence type="ECO:0000313" key="3">
    <source>
        <dbReference type="Proteomes" id="UP000034189"/>
    </source>
</evidence>
<dbReference type="HOGENOM" id="CLU_1281355_0_0_9"/>
<reference evidence="2 3" key="1">
    <citation type="submission" date="2015-03" db="EMBL/GenBank/DDBJ databases">
        <authorList>
            <person name="Abdul Halim M."/>
        </authorList>
    </citation>
    <scope>NUCLEOTIDE SEQUENCE [LARGE SCALE GENOMIC DNA]</scope>
    <source>
        <strain evidence="2 3">ATCC 35681</strain>
    </source>
</reference>
<dbReference type="Proteomes" id="UP000034189">
    <property type="component" value="Chromosome"/>
</dbReference>
<dbReference type="AlphaFoldDB" id="A0A0F7F6M6"/>
<proteinExistence type="predicted"/>
<organism evidence="2 3">
    <name type="scientific">Paenibacillus durus ATCC 35681</name>
    <dbReference type="NCBI Taxonomy" id="1333534"/>
    <lineage>
        <taxon>Bacteria</taxon>
        <taxon>Bacillati</taxon>
        <taxon>Bacillota</taxon>
        <taxon>Bacilli</taxon>
        <taxon>Bacillales</taxon>
        <taxon>Paenibacillaceae</taxon>
        <taxon>Paenibacillus</taxon>
    </lineage>
</organism>
<evidence type="ECO:0000256" key="1">
    <source>
        <dbReference type="SAM" id="MobiDB-lite"/>
    </source>
</evidence>
<evidence type="ECO:0000313" key="2">
    <source>
        <dbReference type="EMBL" id="AKG33462.1"/>
    </source>
</evidence>
<dbReference type="PATRIC" id="fig|1333534.5.peg.352"/>
<dbReference type="OrthoDB" id="2912988at2"/>
<gene>
    <name evidence="2" type="ORF">VK70_01690</name>
</gene>
<accession>A0A0F7F6M6</accession>
<name>A0A0F7F6M6_PAEDU</name>